<evidence type="ECO:0000256" key="4">
    <source>
        <dbReference type="ARBA" id="ARBA00022832"/>
    </source>
</evidence>
<keyword evidence="4" id="KW-0276">Fatty acid metabolism</keyword>
<dbReference type="GO" id="GO:0030182">
    <property type="term" value="P:neuron differentiation"/>
    <property type="evidence" value="ECO:0007669"/>
    <property type="project" value="TreeGrafter"/>
</dbReference>
<dbReference type="InterPro" id="IPR020845">
    <property type="entry name" value="AMP-binding_CS"/>
</dbReference>
<keyword evidence="10" id="KW-1185">Reference proteome</keyword>
<dbReference type="EMBL" id="CAJPEX010000055">
    <property type="protein sequence ID" value="CAG0912863.1"/>
    <property type="molecule type" value="Genomic_DNA"/>
</dbReference>
<evidence type="ECO:0000313" key="9">
    <source>
        <dbReference type="EMBL" id="CAD7272711.1"/>
    </source>
</evidence>
<sequence length="748" mass="82924">MDAKNSVFTSAAIAAVQISVFIYDVVTYPVYTLLVQPWNTINNARRKRAKVVETKSSHITYRSMTPMKQLQIQLRDEGIDTMVGVFSHAVRTHHALPALGTRQLLEEKGEEQADGQSGIWATCSRHPESDFAPLMLQLRRLDLFCLGKILQFVLGDYEWRTYAQIDQQSTNFGSGLISLGQMPKRNVVILAETRTEWLVAAYGCMKFNIPIVTLYATLGEDALAHGINETEVTHIITSYELLPKFKKILPITPKVKHVVVMEHQLHESKFDGFRPDVQFTAFKKVIEIGGGADEKPSPPKPSDTAIIMYTSGSTGTPKGVVLTHCNLVASMVSFSAQLDFLPDDVFMGFLPLAHVLELLAESVCLLVGVRIGYSSPLTITDTASKIMRGSKGDATVLQPTIMASVPLILDRIYKAITEKVSKGSPLQRAIFKFAFDYKRRWASYGYTTPMLDRIIFGKVKAIVGGRLRGIAVGGAPLSPETQEFIRTCLGCKVVQGYGLTETTAAATLQSWDDMNLGSVGSPLSCCDIKLVNWDEGNYKVTDSPNPRGEVHIGGDNVSMGYYKNPQKTAEDFYETLDEVNGGIRRWFKSGDIGEMLPEGVVKIIDRKKDLVKLQYGEYVSLGKVETELSTLPIVDTICIYGDPTKLFTVALVVPNQKQIEAMAAKIGVAGDYDALCNSERMSAEVLKELQAHGKKCRLEKFEIPQAVTLCSEMWTPDNSLVTAAFKLRRLNIEKRYKEDINRMYSCSG</sequence>
<dbReference type="PANTHER" id="PTHR43272">
    <property type="entry name" value="LONG-CHAIN-FATTY-ACID--COA LIGASE"/>
    <property type="match status" value="1"/>
</dbReference>
<evidence type="ECO:0000313" key="10">
    <source>
        <dbReference type="Proteomes" id="UP000678499"/>
    </source>
</evidence>
<dbReference type="GO" id="GO:0005783">
    <property type="term" value="C:endoplasmic reticulum"/>
    <property type="evidence" value="ECO:0007669"/>
    <property type="project" value="TreeGrafter"/>
</dbReference>
<evidence type="ECO:0000256" key="3">
    <source>
        <dbReference type="ARBA" id="ARBA00022741"/>
    </source>
</evidence>
<dbReference type="GO" id="GO:0005811">
    <property type="term" value="C:lipid droplet"/>
    <property type="evidence" value="ECO:0007669"/>
    <property type="project" value="TreeGrafter"/>
</dbReference>
<keyword evidence="3" id="KW-0547">Nucleotide-binding</keyword>
<evidence type="ECO:0000256" key="1">
    <source>
        <dbReference type="ARBA" id="ARBA00006432"/>
    </source>
</evidence>
<dbReference type="PANTHER" id="PTHR43272:SF83">
    <property type="entry name" value="ACYL-COA SYNTHETASE LONG-CHAIN, ISOFORM J"/>
    <property type="match status" value="1"/>
</dbReference>
<dbReference type="AlphaFoldDB" id="A0A7R9G882"/>
<dbReference type="GO" id="GO:0005886">
    <property type="term" value="C:plasma membrane"/>
    <property type="evidence" value="ECO:0007669"/>
    <property type="project" value="TreeGrafter"/>
</dbReference>
<dbReference type="Proteomes" id="UP000678499">
    <property type="component" value="Unassembled WGS sequence"/>
</dbReference>
<name>A0A7R9G882_9CRUS</name>
<keyword evidence="2" id="KW-0436">Ligase</keyword>
<dbReference type="InterPro" id="IPR000873">
    <property type="entry name" value="AMP-dep_synth/lig_dom"/>
</dbReference>
<evidence type="ECO:0000259" key="8">
    <source>
        <dbReference type="Pfam" id="PF00501"/>
    </source>
</evidence>
<dbReference type="EMBL" id="OA882092">
    <property type="protein sequence ID" value="CAD7272711.1"/>
    <property type="molecule type" value="Genomic_DNA"/>
</dbReference>
<keyword evidence="4" id="KW-0443">Lipid metabolism</keyword>
<keyword evidence="5" id="KW-0067">ATP-binding</keyword>
<feature type="domain" description="AMP-dependent synthetase/ligase" evidence="8">
    <location>
        <begin position="155"/>
        <end position="562"/>
    </location>
</feature>
<dbReference type="InterPro" id="IPR042099">
    <property type="entry name" value="ANL_N_sf"/>
</dbReference>
<organism evidence="9">
    <name type="scientific">Notodromas monacha</name>
    <dbReference type="NCBI Taxonomy" id="399045"/>
    <lineage>
        <taxon>Eukaryota</taxon>
        <taxon>Metazoa</taxon>
        <taxon>Ecdysozoa</taxon>
        <taxon>Arthropoda</taxon>
        <taxon>Crustacea</taxon>
        <taxon>Oligostraca</taxon>
        <taxon>Ostracoda</taxon>
        <taxon>Podocopa</taxon>
        <taxon>Podocopida</taxon>
        <taxon>Cypridocopina</taxon>
        <taxon>Cypridoidea</taxon>
        <taxon>Cyprididae</taxon>
        <taxon>Notodromas</taxon>
    </lineage>
</organism>
<dbReference type="Pfam" id="PF00501">
    <property type="entry name" value="AMP-binding"/>
    <property type="match status" value="1"/>
</dbReference>
<dbReference type="Gene3D" id="3.40.50.12780">
    <property type="entry name" value="N-terminal domain of ligase-like"/>
    <property type="match status" value="1"/>
</dbReference>
<dbReference type="GO" id="GO:0005524">
    <property type="term" value="F:ATP binding"/>
    <property type="evidence" value="ECO:0007669"/>
    <property type="project" value="UniProtKB-KW"/>
</dbReference>
<dbReference type="OrthoDB" id="1700726at2759"/>
<comment type="catalytic activity">
    <reaction evidence="7">
        <text>a long-chain fatty acid + ATP + CoA = a long-chain fatty acyl-CoA + AMP + diphosphate</text>
        <dbReference type="Rhea" id="RHEA:15421"/>
        <dbReference type="ChEBI" id="CHEBI:30616"/>
        <dbReference type="ChEBI" id="CHEBI:33019"/>
        <dbReference type="ChEBI" id="CHEBI:57287"/>
        <dbReference type="ChEBI" id="CHEBI:57560"/>
        <dbReference type="ChEBI" id="CHEBI:83139"/>
        <dbReference type="ChEBI" id="CHEBI:456215"/>
        <dbReference type="EC" id="6.2.1.3"/>
    </reaction>
</comment>
<protein>
    <recommendedName>
        <fullName evidence="6">long-chain-fatty-acid--CoA ligase</fullName>
        <ecNumber evidence="6">6.2.1.3</ecNumber>
    </recommendedName>
</protein>
<dbReference type="SUPFAM" id="SSF56801">
    <property type="entry name" value="Acetyl-CoA synthetase-like"/>
    <property type="match status" value="1"/>
</dbReference>
<dbReference type="GO" id="GO:0035336">
    <property type="term" value="P:long-chain fatty-acyl-CoA metabolic process"/>
    <property type="evidence" value="ECO:0007669"/>
    <property type="project" value="TreeGrafter"/>
</dbReference>
<dbReference type="GO" id="GO:0090433">
    <property type="term" value="F:palmitoyl-CoA ligase activity"/>
    <property type="evidence" value="ECO:0007669"/>
    <property type="project" value="TreeGrafter"/>
</dbReference>
<evidence type="ECO:0000256" key="2">
    <source>
        <dbReference type="ARBA" id="ARBA00022598"/>
    </source>
</evidence>
<comment type="similarity">
    <text evidence="1">Belongs to the ATP-dependent AMP-binding enzyme family.</text>
</comment>
<dbReference type="EC" id="6.2.1.3" evidence="6"/>
<gene>
    <name evidence="9" type="ORF">NMOB1V02_LOCUS633</name>
</gene>
<evidence type="ECO:0000256" key="6">
    <source>
        <dbReference type="ARBA" id="ARBA00026121"/>
    </source>
</evidence>
<proteinExistence type="inferred from homology"/>
<reference evidence="9" key="1">
    <citation type="submission" date="2020-11" db="EMBL/GenBank/DDBJ databases">
        <authorList>
            <person name="Tran Van P."/>
        </authorList>
    </citation>
    <scope>NUCLEOTIDE SEQUENCE</scope>
</reference>
<evidence type="ECO:0000256" key="5">
    <source>
        <dbReference type="ARBA" id="ARBA00022840"/>
    </source>
</evidence>
<accession>A0A7R9G882</accession>
<dbReference type="PROSITE" id="PS00455">
    <property type="entry name" value="AMP_BINDING"/>
    <property type="match status" value="1"/>
</dbReference>
<evidence type="ECO:0000256" key="7">
    <source>
        <dbReference type="ARBA" id="ARBA00036813"/>
    </source>
</evidence>